<dbReference type="AlphaFoldDB" id="A0AAE0P3A0"/>
<protein>
    <submittedName>
        <fullName evidence="2">Uncharacterized protein</fullName>
    </submittedName>
</protein>
<keyword evidence="3" id="KW-1185">Reference proteome</keyword>
<evidence type="ECO:0000313" key="2">
    <source>
        <dbReference type="EMBL" id="KAK3392546.1"/>
    </source>
</evidence>
<organism evidence="2 3">
    <name type="scientific">Sordaria brevicollis</name>
    <dbReference type="NCBI Taxonomy" id="83679"/>
    <lineage>
        <taxon>Eukaryota</taxon>
        <taxon>Fungi</taxon>
        <taxon>Dikarya</taxon>
        <taxon>Ascomycota</taxon>
        <taxon>Pezizomycotina</taxon>
        <taxon>Sordariomycetes</taxon>
        <taxon>Sordariomycetidae</taxon>
        <taxon>Sordariales</taxon>
        <taxon>Sordariaceae</taxon>
        <taxon>Sordaria</taxon>
    </lineage>
</organism>
<dbReference type="Proteomes" id="UP001281003">
    <property type="component" value="Unassembled WGS sequence"/>
</dbReference>
<dbReference type="EMBL" id="JAUTDP010000011">
    <property type="protein sequence ID" value="KAK3392546.1"/>
    <property type="molecule type" value="Genomic_DNA"/>
</dbReference>
<gene>
    <name evidence="2" type="ORF">B0T20DRAFT_58617</name>
</gene>
<evidence type="ECO:0000256" key="1">
    <source>
        <dbReference type="SAM" id="MobiDB-lite"/>
    </source>
</evidence>
<name>A0AAE0P3A0_SORBR</name>
<sequence>MASKLLSTLGNRYAPSPCTTHAFLVSFIVVSLESTSHSLQAHVIHGTCEAELGFGYRPFTGPSSSSWLHGLRPWPFAGAYDIAKPWSSPRIAQMVCLARRTQGYPEVPFAKKKNQQQRPDKSDTAHSAKAWELAVSSSFPLASGDRHLPACTDKGLRRGCAQTRRTIT</sequence>
<reference evidence="2" key="1">
    <citation type="journal article" date="2023" name="Mol. Phylogenet. Evol.">
        <title>Genome-scale phylogeny and comparative genomics of the fungal order Sordariales.</title>
        <authorList>
            <person name="Hensen N."/>
            <person name="Bonometti L."/>
            <person name="Westerberg I."/>
            <person name="Brannstrom I.O."/>
            <person name="Guillou S."/>
            <person name="Cros-Aarteil S."/>
            <person name="Calhoun S."/>
            <person name="Haridas S."/>
            <person name="Kuo A."/>
            <person name="Mondo S."/>
            <person name="Pangilinan J."/>
            <person name="Riley R."/>
            <person name="LaButti K."/>
            <person name="Andreopoulos B."/>
            <person name="Lipzen A."/>
            <person name="Chen C."/>
            <person name="Yan M."/>
            <person name="Daum C."/>
            <person name="Ng V."/>
            <person name="Clum A."/>
            <person name="Steindorff A."/>
            <person name="Ohm R.A."/>
            <person name="Martin F."/>
            <person name="Silar P."/>
            <person name="Natvig D.O."/>
            <person name="Lalanne C."/>
            <person name="Gautier V."/>
            <person name="Ament-Velasquez S.L."/>
            <person name="Kruys A."/>
            <person name="Hutchinson M.I."/>
            <person name="Powell A.J."/>
            <person name="Barry K."/>
            <person name="Miller A.N."/>
            <person name="Grigoriev I.V."/>
            <person name="Debuchy R."/>
            <person name="Gladieux P."/>
            <person name="Hiltunen Thoren M."/>
            <person name="Johannesson H."/>
        </authorList>
    </citation>
    <scope>NUCLEOTIDE SEQUENCE</scope>
    <source>
        <strain evidence="2">FGSC 1904</strain>
    </source>
</reference>
<evidence type="ECO:0000313" key="3">
    <source>
        <dbReference type="Proteomes" id="UP001281003"/>
    </source>
</evidence>
<accession>A0AAE0P3A0</accession>
<comment type="caution">
    <text evidence="2">The sequence shown here is derived from an EMBL/GenBank/DDBJ whole genome shotgun (WGS) entry which is preliminary data.</text>
</comment>
<reference evidence="2" key="2">
    <citation type="submission" date="2023-07" db="EMBL/GenBank/DDBJ databases">
        <authorList>
            <consortium name="Lawrence Berkeley National Laboratory"/>
            <person name="Haridas S."/>
            <person name="Hensen N."/>
            <person name="Bonometti L."/>
            <person name="Westerberg I."/>
            <person name="Brannstrom I.O."/>
            <person name="Guillou S."/>
            <person name="Cros-Aarteil S."/>
            <person name="Calhoun S."/>
            <person name="Kuo A."/>
            <person name="Mondo S."/>
            <person name="Pangilinan J."/>
            <person name="Riley R."/>
            <person name="LaButti K."/>
            <person name="Andreopoulos B."/>
            <person name="Lipzen A."/>
            <person name="Chen C."/>
            <person name="Yanf M."/>
            <person name="Daum C."/>
            <person name="Ng V."/>
            <person name="Clum A."/>
            <person name="Steindorff A."/>
            <person name="Ohm R."/>
            <person name="Martin F."/>
            <person name="Silar P."/>
            <person name="Natvig D."/>
            <person name="Lalanne C."/>
            <person name="Gautier V."/>
            <person name="Ament-velasquez S.L."/>
            <person name="Kruys A."/>
            <person name="Hutchinson M.I."/>
            <person name="Powell A.J."/>
            <person name="Barry K."/>
            <person name="Miller A.N."/>
            <person name="Grigoriev I.V."/>
            <person name="Debuchy R."/>
            <person name="Gladieux P."/>
            <person name="Thoren M.H."/>
            <person name="Johannesson H."/>
        </authorList>
    </citation>
    <scope>NUCLEOTIDE SEQUENCE</scope>
    <source>
        <strain evidence="2">FGSC 1904</strain>
    </source>
</reference>
<feature type="region of interest" description="Disordered" evidence="1">
    <location>
        <begin position="107"/>
        <end position="127"/>
    </location>
</feature>
<proteinExistence type="predicted"/>